<protein>
    <recommendedName>
        <fullName evidence="6">Amine oxidase</fullName>
        <ecNumber evidence="6">1.4.3.-</ecNumber>
    </recommendedName>
</protein>
<evidence type="ECO:0000256" key="1">
    <source>
        <dbReference type="ARBA" id="ARBA00007983"/>
    </source>
</evidence>
<dbReference type="PANTHER" id="PTHR10638:SF20">
    <property type="entry name" value="AMINE OXIDASE"/>
    <property type="match status" value="1"/>
</dbReference>
<dbReference type="Pfam" id="PF01179">
    <property type="entry name" value="Cu_amine_oxid"/>
    <property type="match status" value="1"/>
</dbReference>
<feature type="region of interest" description="Disordered" evidence="7">
    <location>
        <begin position="350"/>
        <end position="371"/>
    </location>
</feature>
<dbReference type="InterPro" id="IPR015798">
    <property type="entry name" value="Cu_amine_oxidase_C"/>
</dbReference>
<comment type="PTM">
    <text evidence="6">Topaquinone (TPQ) is generated by copper-dependent autoxidation of a specific tyrosyl residue.</text>
</comment>
<evidence type="ECO:0000256" key="3">
    <source>
        <dbReference type="ARBA" id="ARBA00022772"/>
    </source>
</evidence>
<keyword evidence="5 6" id="KW-0186">Copper</keyword>
<evidence type="ECO:0000256" key="8">
    <source>
        <dbReference type="SAM" id="Phobius"/>
    </source>
</evidence>
<proteinExistence type="inferred from homology"/>
<feature type="region of interest" description="Disordered" evidence="7">
    <location>
        <begin position="70"/>
        <end position="93"/>
    </location>
</feature>
<dbReference type="InterPro" id="IPR016182">
    <property type="entry name" value="Cu_amine_oxidase_N-reg"/>
</dbReference>
<dbReference type="PROSITE" id="PS01164">
    <property type="entry name" value="COPPER_AMINE_OXID_1"/>
    <property type="match status" value="1"/>
</dbReference>
<comment type="cofactor">
    <cofactor evidence="6">
        <name>Cu cation</name>
        <dbReference type="ChEBI" id="CHEBI:23378"/>
    </cofactor>
    <text evidence="6">Contains 1 topaquinone per subunit.</text>
</comment>
<dbReference type="PRINTS" id="PR00766">
    <property type="entry name" value="CUDAOXIDASE"/>
</dbReference>
<sequence length="812" mass="92519">MEETNKYAVSSGSSDSGRMSGKQACRAQLFGVFLFVLGLVGGLLIGIYAYHGGKDLEVICKNLPESIQMTPTPATTARPNNQTSAATPRPTPAIGQCQHCHRPEPRQPWTGSHPELFAPLTADEMQAVYNFLVDNNYVHRRGLDEMVTLRTNYAPYMALYARVNVIRGDRMVPDYMEYKVGPLDRPDSITALALVQDGELTFNSRPYDYMETALYERIVTPDFKILEPLTKESFDGAYYPRENNDFAFWYFNGPPGDKGDERETRFIAYLNPLAPNGYDFLEHDFLPLSATIHCPGNVYEDWYIHSYYYLNQGPFANATALMEAYNAGTIRKFAHPKGYRNTILDRHLPDRDVDEPFRPKSRMPPPRAYEPEGPRYSIVGHTVSWMGWEFSATSGQLRGPALFDIKFKGESIAYEIALNEIGVVYGSGSAAQTNIIYTDSSYGIGEYYGIIKTVDCPEHSTLLETSHWDVYLSKPVVHKSICVYEADGQNALWRHKGYEFEGGLRNNFLVVRLSATIDNYDYIIEWHFYLDGKIYTIVSASGYIQGAFWDDQNPFMGTDKSRDSFGYRVNDFTHGQIHDHMFGFKVDLDIAGTNNTMEVVHWKTGDVVTALRSQVPSVNGIPPYFLNNITRYLEYEIIEREAAYSIEMSMPKFWTVVNENKRNKWGAMRGYHIQPLTTAAQTLTDAHPALPALSFTRHHCTVTKRKESEQYLSSTSDVNRLDKPIEHLEKMLEDNEYIRDTDIVNWVTVGFLHLPTSEDSPMTNRVESGFMLKPFNFFDKTAVFDLPAYLNTRGDWRTERPPPFSPCLEPEP</sequence>
<dbReference type="InterPro" id="IPR000269">
    <property type="entry name" value="Cu_amine_oxidase"/>
</dbReference>
<keyword evidence="3 6" id="KW-0801">TPQ</keyword>
<name>A0ABY7E8Z1_MYAAR</name>
<dbReference type="InterPro" id="IPR036460">
    <property type="entry name" value="Cu_amine_oxidase_C_sf"/>
</dbReference>
<comment type="similarity">
    <text evidence="1 6">Belongs to the copper/topaquinone oxidase family.</text>
</comment>
<reference evidence="10" key="1">
    <citation type="submission" date="2022-11" db="EMBL/GenBank/DDBJ databases">
        <title>Centuries of genome instability and evolution in soft-shell clam transmissible cancer (bioRxiv).</title>
        <authorList>
            <person name="Hart S.F.M."/>
            <person name="Yonemitsu M.A."/>
            <person name="Giersch R.M."/>
            <person name="Beal B.F."/>
            <person name="Arriagada G."/>
            <person name="Davis B.W."/>
            <person name="Ostrander E.A."/>
            <person name="Goff S.P."/>
            <person name="Metzger M.J."/>
        </authorList>
    </citation>
    <scope>NUCLEOTIDE SEQUENCE</scope>
    <source>
        <strain evidence="10">MELC-2E11</strain>
        <tissue evidence="10">Siphon/mantle</tissue>
    </source>
</reference>
<dbReference type="InterPro" id="IPR049948">
    <property type="entry name" value="Cu_Am_ox_TPQ-bd"/>
</dbReference>
<dbReference type="EMBL" id="CP111015">
    <property type="protein sequence ID" value="WAR03626.1"/>
    <property type="molecule type" value="Genomic_DNA"/>
</dbReference>
<evidence type="ECO:0000256" key="6">
    <source>
        <dbReference type="RuleBase" id="RU000672"/>
    </source>
</evidence>
<evidence type="ECO:0000256" key="5">
    <source>
        <dbReference type="ARBA" id="ARBA00023008"/>
    </source>
</evidence>
<feature type="transmembrane region" description="Helical" evidence="8">
    <location>
        <begin position="29"/>
        <end position="50"/>
    </location>
</feature>
<accession>A0ABY7E8Z1</accession>
<dbReference type="InterPro" id="IPR049947">
    <property type="entry name" value="Cu_Am_Ox_Cu-bd"/>
</dbReference>
<keyword evidence="4 6" id="KW-0560">Oxidoreductase</keyword>
<dbReference type="SUPFAM" id="SSF54416">
    <property type="entry name" value="Amine oxidase N-terminal region"/>
    <property type="match status" value="1"/>
</dbReference>
<evidence type="ECO:0000256" key="7">
    <source>
        <dbReference type="SAM" id="MobiDB-lite"/>
    </source>
</evidence>
<evidence type="ECO:0000256" key="2">
    <source>
        <dbReference type="ARBA" id="ARBA00022723"/>
    </source>
</evidence>
<dbReference type="Gene3D" id="2.70.98.20">
    <property type="entry name" value="Copper amine oxidase, catalytic domain"/>
    <property type="match status" value="1"/>
</dbReference>
<organism evidence="10 11">
    <name type="scientific">Mya arenaria</name>
    <name type="common">Soft-shell clam</name>
    <dbReference type="NCBI Taxonomy" id="6604"/>
    <lineage>
        <taxon>Eukaryota</taxon>
        <taxon>Metazoa</taxon>
        <taxon>Spiralia</taxon>
        <taxon>Lophotrochozoa</taxon>
        <taxon>Mollusca</taxon>
        <taxon>Bivalvia</taxon>
        <taxon>Autobranchia</taxon>
        <taxon>Heteroconchia</taxon>
        <taxon>Euheterodonta</taxon>
        <taxon>Imparidentia</taxon>
        <taxon>Neoheterodontei</taxon>
        <taxon>Myida</taxon>
        <taxon>Myoidea</taxon>
        <taxon>Myidae</taxon>
        <taxon>Mya</taxon>
    </lineage>
</organism>
<keyword evidence="8" id="KW-0472">Membrane</keyword>
<evidence type="ECO:0000313" key="10">
    <source>
        <dbReference type="EMBL" id="WAR03626.1"/>
    </source>
</evidence>
<evidence type="ECO:0000313" key="11">
    <source>
        <dbReference type="Proteomes" id="UP001164746"/>
    </source>
</evidence>
<keyword evidence="11" id="KW-1185">Reference proteome</keyword>
<evidence type="ECO:0000256" key="4">
    <source>
        <dbReference type="ARBA" id="ARBA00023002"/>
    </source>
</evidence>
<dbReference type="PROSITE" id="PS01165">
    <property type="entry name" value="COPPER_AMINE_OXID_2"/>
    <property type="match status" value="1"/>
</dbReference>
<keyword evidence="2 6" id="KW-0479">Metal-binding</keyword>
<feature type="compositionally biased region" description="Low complexity" evidence="7">
    <location>
        <begin position="10"/>
        <end position="20"/>
    </location>
</feature>
<keyword evidence="8" id="KW-0812">Transmembrane</keyword>
<keyword evidence="8" id="KW-1133">Transmembrane helix</keyword>
<dbReference type="EC" id="1.4.3.-" evidence="6"/>
<dbReference type="Proteomes" id="UP001164746">
    <property type="component" value="Chromosome 4"/>
</dbReference>
<feature type="domain" description="Copper amine oxidase catalytic" evidence="9">
    <location>
        <begin position="367"/>
        <end position="781"/>
    </location>
</feature>
<gene>
    <name evidence="10" type="ORF">MAR_010184</name>
</gene>
<dbReference type="PANTHER" id="PTHR10638">
    <property type="entry name" value="COPPER AMINE OXIDASE"/>
    <property type="match status" value="1"/>
</dbReference>
<feature type="region of interest" description="Disordered" evidence="7">
    <location>
        <begin position="1"/>
        <end position="20"/>
    </location>
</feature>
<evidence type="ECO:0000259" key="9">
    <source>
        <dbReference type="Pfam" id="PF01179"/>
    </source>
</evidence>
<dbReference type="SUPFAM" id="SSF49998">
    <property type="entry name" value="Amine oxidase catalytic domain"/>
    <property type="match status" value="1"/>
</dbReference>
<dbReference type="Gene3D" id="3.10.450.40">
    <property type="match status" value="2"/>
</dbReference>